<accession>A0A822Z6E6</accession>
<keyword evidence="2" id="KW-1185">Reference proteome</keyword>
<dbReference type="EMBL" id="DUZY01000004">
    <property type="protein sequence ID" value="DAD37098.1"/>
    <property type="molecule type" value="Genomic_DNA"/>
</dbReference>
<dbReference type="Proteomes" id="UP000607653">
    <property type="component" value="Unassembled WGS sequence"/>
</dbReference>
<reference evidence="1 2" key="1">
    <citation type="journal article" date="2020" name="Mol. Biol. Evol.">
        <title>Distinct Expression and Methylation Patterns for Genes with Different Fates following a Single Whole-Genome Duplication in Flowering Plants.</title>
        <authorList>
            <person name="Shi T."/>
            <person name="Rahmani R.S."/>
            <person name="Gugger P.F."/>
            <person name="Wang M."/>
            <person name="Li H."/>
            <person name="Zhang Y."/>
            <person name="Li Z."/>
            <person name="Wang Q."/>
            <person name="Van de Peer Y."/>
            <person name="Marchal K."/>
            <person name="Chen J."/>
        </authorList>
    </citation>
    <scope>NUCLEOTIDE SEQUENCE [LARGE SCALE GENOMIC DNA]</scope>
    <source>
        <tissue evidence="1">Leaf</tissue>
    </source>
</reference>
<comment type="caution">
    <text evidence="1">The sequence shown here is derived from an EMBL/GenBank/DDBJ whole genome shotgun (WGS) entry which is preliminary data.</text>
</comment>
<protein>
    <submittedName>
        <fullName evidence="1">Uncharacterized protein</fullName>
    </submittedName>
</protein>
<proteinExistence type="predicted"/>
<evidence type="ECO:0000313" key="2">
    <source>
        <dbReference type="Proteomes" id="UP000607653"/>
    </source>
</evidence>
<name>A0A822Z6E6_NELNU</name>
<gene>
    <name evidence="1" type="ORF">HUJ06_007739</name>
</gene>
<sequence>MYHFVAVAENPSSEIFKVSADQNRLHLPWFFWRWTVIGCEFNGGADNSSHRCFKHRSCHCFCQVLESEPKFGFWTCYT</sequence>
<dbReference type="AlphaFoldDB" id="A0A822Z6E6"/>
<organism evidence="1 2">
    <name type="scientific">Nelumbo nucifera</name>
    <name type="common">Sacred lotus</name>
    <dbReference type="NCBI Taxonomy" id="4432"/>
    <lineage>
        <taxon>Eukaryota</taxon>
        <taxon>Viridiplantae</taxon>
        <taxon>Streptophyta</taxon>
        <taxon>Embryophyta</taxon>
        <taxon>Tracheophyta</taxon>
        <taxon>Spermatophyta</taxon>
        <taxon>Magnoliopsida</taxon>
        <taxon>Proteales</taxon>
        <taxon>Nelumbonaceae</taxon>
        <taxon>Nelumbo</taxon>
    </lineage>
</organism>
<evidence type="ECO:0000313" key="1">
    <source>
        <dbReference type="EMBL" id="DAD37098.1"/>
    </source>
</evidence>